<evidence type="ECO:0000256" key="1">
    <source>
        <dbReference type="ARBA" id="ARBA00004167"/>
    </source>
</evidence>
<evidence type="ECO:0000256" key="6">
    <source>
        <dbReference type="SAM" id="Phobius"/>
    </source>
</evidence>
<feature type="region of interest" description="Disordered" evidence="5">
    <location>
        <begin position="210"/>
        <end position="244"/>
    </location>
</feature>
<keyword evidence="8" id="KW-1185">Reference proteome</keyword>
<feature type="transmembrane region" description="Helical" evidence="6">
    <location>
        <begin position="168"/>
        <end position="193"/>
    </location>
</feature>
<comment type="subcellular location">
    <subcellularLocation>
        <location evidence="1">Membrane</location>
        <topology evidence="1">Single-pass membrane protein</topology>
    </subcellularLocation>
</comment>
<evidence type="ECO:0008006" key="9">
    <source>
        <dbReference type="Google" id="ProtNLM"/>
    </source>
</evidence>
<dbReference type="AlphaFoldDB" id="A0A164NVB9"/>
<keyword evidence="3 6" id="KW-1133">Transmembrane helix</keyword>
<evidence type="ECO:0000256" key="2">
    <source>
        <dbReference type="ARBA" id="ARBA00022692"/>
    </source>
</evidence>
<keyword evidence="2 6" id="KW-0812">Transmembrane</keyword>
<dbReference type="PANTHER" id="PTHR15549:SF30">
    <property type="entry name" value="MID2 DOMAIN-CONTAINING PROTEIN"/>
    <property type="match status" value="1"/>
</dbReference>
<evidence type="ECO:0000256" key="5">
    <source>
        <dbReference type="SAM" id="MobiDB-lite"/>
    </source>
</evidence>
<dbReference type="GO" id="GO:0071944">
    <property type="term" value="C:cell periphery"/>
    <property type="evidence" value="ECO:0007669"/>
    <property type="project" value="UniProtKB-ARBA"/>
</dbReference>
<evidence type="ECO:0000256" key="3">
    <source>
        <dbReference type="ARBA" id="ARBA00022989"/>
    </source>
</evidence>
<dbReference type="PANTHER" id="PTHR15549">
    <property type="entry name" value="PAIRED IMMUNOGLOBULIN-LIKE TYPE 2 RECEPTOR"/>
    <property type="match status" value="1"/>
</dbReference>
<dbReference type="GO" id="GO:0016020">
    <property type="term" value="C:membrane"/>
    <property type="evidence" value="ECO:0007669"/>
    <property type="project" value="UniProtKB-SubCell"/>
</dbReference>
<feature type="region of interest" description="Disordered" evidence="5">
    <location>
        <begin position="80"/>
        <end position="129"/>
    </location>
</feature>
<gene>
    <name evidence="7" type="ORF">SISNIDRAFT_460133</name>
</gene>
<evidence type="ECO:0000313" key="8">
    <source>
        <dbReference type="Proteomes" id="UP000076722"/>
    </source>
</evidence>
<dbReference type="Proteomes" id="UP000076722">
    <property type="component" value="Unassembled WGS sequence"/>
</dbReference>
<feature type="compositionally biased region" description="Polar residues" evidence="5">
    <location>
        <begin position="349"/>
        <end position="360"/>
    </location>
</feature>
<protein>
    <recommendedName>
        <fullName evidence="9">Mid2 domain-containing protein</fullName>
    </recommendedName>
</protein>
<feature type="compositionally biased region" description="Gly residues" evidence="5">
    <location>
        <begin position="380"/>
        <end position="389"/>
    </location>
</feature>
<keyword evidence="4 6" id="KW-0472">Membrane</keyword>
<name>A0A164NVB9_9AGAM</name>
<feature type="compositionally biased region" description="Low complexity" evidence="5">
    <location>
        <begin position="93"/>
        <end position="129"/>
    </location>
</feature>
<sequence length="430" mass="44855">MKLSAAMERLDILRDDNTPENVLALPSLPCHSLPLSLVISTSTPAPTPTPAIQFDKRATTPPDSIPPWVSSWASFASEYPNLGPGGHPPGAPPNLGASNTASTSTTSSSSSATSSSDAKSSASAMTTETSTSTVIVESVSTINPPQSTAQNSTLGATSHPIEAFSKGALAGIIIGSLIALALISLVLFLLFYIRRRRARNGRGPVEGEVVAQIRVRPPPPSQGRSAGGRGVISEDPPDDEEYTEDKTILAARDRALSRTIQLQRDQTHLTHATADTRPTFSSYPYSIEPPPTPTSTGAGGGVGRDFGSYGPATPSSRALPSSERSRSPFSPTSDSNSLSLPGAPYPTRSDPSPTQRSGTGTRERGKPTRTGLRVSTGPLGQNGGQGAEGEGGEGERHRDGGSLSDREREEYDGPALVRSPSGRLPPAYQL</sequence>
<dbReference type="STRING" id="1314777.A0A164NVB9"/>
<organism evidence="7 8">
    <name type="scientific">Sistotremastrum niveocremeum HHB9708</name>
    <dbReference type="NCBI Taxonomy" id="1314777"/>
    <lineage>
        <taxon>Eukaryota</taxon>
        <taxon>Fungi</taxon>
        <taxon>Dikarya</taxon>
        <taxon>Basidiomycota</taxon>
        <taxon>Agaricomycotina</taxon>
        <taxon>Agaricomycetes</taxon>
        <taxon>Sistotremastrales</taxon>
        <taxon>Sistotremastraceae</taxon>
        <taxon>Sertulicium</taxon>
        <taxon>Sertulicium niveocremeum</taxon>
    </lineage>
</organism>
<reference evidence="7 8" key="1">
    <citation type="journal article" date="2016" name="Mol. Biol. Evol.">
        <title>Comparative Genomics of Early-Diverging Mushroom-Forming Fungi Provides Insights into the Origins of Lignocellulose Decay Capabilities.</title>
        <authorList>
            <person name="Nagy L.G."/>
            <person name="Riley R."/>
            <person name="Tritt A."/>
            <person name="Adam C."/>
            <person name="Daum C."/>
            <person name="Floudas D."/>
            <person name="Sun H."/>
            <person name="Yadav J.S."/>
            <person name="Pangilinan J."/>
            <person name="Larsson K.H."/>
            <person name="Matsuura K."/>
            <person name="Barry K."/>
            <person name="Labutti K."/>
            <person name="Kuo R."/>
            <person name="Ohm R.A."/>
            <person name="Bhattacharya S.S."/>
            <person name="Shirouzu T."/>
            <person name="Yoshinaga Y."/>
            <person name="Martin F.M."/>
            <person name="Grigoriev I.V."/>
            <person name="Hibbett D.S."/>
        </authorList>
    </citation>
    <scope>NUCLEOTIDE SEQUENCE [LARGE SCALE GENOMIC DNA]</scope>
    <source>
        <strain evidence="7 8">HHB9708</strain>
    </source>
</reference>
<evidence type="ECO:0000313" key="7">
    <source>
        <dbReference type="EMBL" id="KZS88075.1"/>
    </source>
</evidence>
<accession>A0A164NVB9</accession>
<feature type="compositionally biased region" description="Basic and acidic residues" evidence="5">
    <location>
        <begin position="393"/>
        <end position="411"/>
    </location>
</feature>
<dbReference type="EMBL" id="KV419440">
    <property type="protein sequence ID" value="KZS88075.1"/>
    <property type="molecule type" value="Genomic_DNA"/>
</dbReference>
<feature type="region of interest" description="Disordered" evidence="5">
    <location>
        <begin position="261"/>
        <end position="430"/>
    </location>
</feature>
<proteinExistence type="predicted"/>
<feature type="region of interest" description="Disordered" evidence="5">
    <location>
        <begin position="44"/>
        <end position="65"/>
    </location>
</feature>
<evidence type="ECO:0000256" key="4">
    <source>
        <dbReference type="ARBA" id="ARBA00023136"/>
    </source>
</evidence>
<dbReference type="InterPro" id="IPR051694">
    <property type="entry name" value="Immunoregulatory_rcpt-like"/>
</dbReference>